<gene>
    <name evidence="1" type="ORF">DBV05_g110</name>
</gene>
<evidence type="ECO:0000313" key="1">
    <source>
        <dbReference type="EMBL" id="KAB2581403.1"/>
    </source>
</evidence>
<name>A0A5N5DUN9_9PEZI</name>
<proteinExistence type="predicted"/>
<evidence type="ECO:0000313" key="2">
    <source>
        <dbReference type="Proteomes" id="UP000325902"/>
    </source>
</evidence>
<reference evidence="1 2" key="1">
    <citation type="journal article" date="2019" name="Sci. Rep.">
        <title>A multi-omics analysis of the grapevine pathogen Lasiodiplodia theobromae reveals that temperature affects the expression of virulence- and pathogenicity-related genes.</title>
        <authorList>
            <person name="Felix C."/>
            <person name="Meneses R."/>
            <person name="Goncalves M.F.M."/>
            <person name="Tilleman L."/>
            <person name="Duarte A.S."/>
            <person name="Jorrin-Novo J.V."/>
            <person name="Van de Peer Y."/>
            <person name="Deforce D."/>
            <person name="Van Nieuwerburgh F."/>
            <person name="Esteves A.C."/>
            <person name="Alves A."/>
        </authorList>
    </citation>
    <scope>NUCLEOTIDE SEQUENCE [LARGE SCALE GENOMIC DNA]</scope>
    <source>
        <strain evidence="1 2">LA-SOL3</strain>
    </source>
</reference>
<dbReference type="EMBL" id="VCHE01000001">
    <property type="protein sequence ID" value="KAB2581403.1"/>
    <property type="molecule type" value="Genomic_DNA"/>
</dbReference>
<dbReference type="Proteomes" id="UP000325902">
    <property type="component" value="Unassembled WGS sequence"/>
</dbReference>
<sequence length="88" mass="10440">MPISDDQQLMERKCVLLMKIHDTSLFNLGYIFTTCVSRNKHPDGPWWELRCITYDHRNILIKKGPSAPGRTRFHALKLLYRELLNMPR</sequence>
<protein>
    <submittedName>
        <fullName evidence="1">Uncharacterized protein</fullName>
    </submittedName>
</protein>
<organism evidence="1 2">
    <name type="scientific">Lasiodiplodia theobromae</name>
    <dbReference type="NCBI Taxonomy" id="45133"/>
    <lineage>
        <taxon>Eukaryota</taxon>
        <taxon>Fungi</taxon>
        <taxon>Dikarya</taxon>
        <taxon>Ascomycota</taxon>
        <taxon>Pezizomycotina</taxon>
        <taxon>Dothideomycetes</taxon>
        <taxon>Dothideomycetes incertae sedis</taxon>
        <taxon>Botryosphaeriales</taxon>
        <taxon>Botryosphaeriaceae</taxon>
        <taxon>Lasiodiplodia</taxon>
    </lineage>
</organism>
<accession>A0A5N5DUN9</accession>
<keyword evidence="2" id="KW-1185">Reference proteome</keyword>
<dbReference type="AlphaFoldDB" id="A0A5N5DUN9"/>
<comment type="caution">
    <text evidence="1">The sequence shown here is derived from an EMBL/GenBank/DDBJ whole genome shotgun (WGS) entry which is preliminary data.</text>
</comment>